<dbReference type="Pfam" id="PF00006">
    <property type="entry name" value="ATP-synt_ab"/>
    <property type="match status" value="1"/>
</dbReference>
<sequence>ITSTKRGSITSFQAIYVPADDYTDPGIVTTFGHLDAVIALERSISEQGLYPAVDPLTSFSRMLDPRIVGEEHYQTARGVQAVLQRYKDLQDIIAILGVEELSEEDKQAVGRARRIQRFLSQPMFVAEAFTGRPGRYVPVKETVRGFREILEGKWDHLPEQAFYMVGGIEEAAEQAEKMEKEATAA</sequence>
<dbReference type="SUPFAM" id="SSF52540">
    <property type="entry name" value="P-loop containing nucleoside triphosphate hydrolases"/>
    <property type="match status" value="1"/>
</dbReference>
<dbReference type="GO" id="GO:0045259">
    <property type="term" value="C:proton-transporting ATP synthase complex"/>
    <property type="evidence" value="ECO:0007669"/>
    <property type="project" value="UniProtKB-KW"/>
</dbReference>
<evidence type="ECO:0000256" key="1">
    <source>
        <dbReference type="ARBA" id="ARBA00004370"/>
    </source>
</evidence>
<dbReference type="InterPro" id="IPR024034">
    <property type="entry name" value="ATPase_F1/V1_b/a_C"/>
</dbReference>
<reference evidence="13" key="1">
    <citation type="journal article" date="2014" name="Front. Microbiol.">
        <title>High frequency of phylogenetically diverse reductive dehalogenase-homologous genes in deep subseafloor sedimentary metagenomes.</title>
        <authorList>
            <person name="Kawai M."/>
            <person name="Futagami T."/>
            <person name="Toyoda A."/>
            <person name="Takaki Y."/>
            <person name="Nishi S."/>
            <person name="Hori S."/>
            <person name="Arai W."/>
            <person name="Tsubouchi T."/>
            <person name="Morono Y."/>
            <person name="Uchiyama I."/>
            <person name="Ito T."/>
            <person name="Fujiyama A."/>
            <person name="Inagaki F."/>
            <person name="Takami H."/>
        </authorList>
    </citation>
    <scope>NUCLEOTIDE SEQUENCE</scope>
    <source>
        <strain evidence="13">Expedition CK06-06</strain>
    </source>
</reference>
<keyword evidence="5" id="KW-0067">ATP-binding</keyword>
<protein>
    <submittedName>
        <fullName evidence="13">Uncharacterized protein</fullName>
    </submittedName>
</protein>
<dbReference type="PANTHER" id="PTHR15184">
    <property type="entry name" value="ATP SYNTHASE"/>
    <property type="match status" value="1"/>
</dbReference>
<dbReference type="GO" id="GO:0046933">
    <property type="term" value="F:proton-transporting ATP synthase activity, rotational mechanism"/>
    <property type="evidence" value="ECO:0007669"/>
    <property type="project" value="TreeGrafter"/>
</dbReference>
<dbReference type="GO" id="GO:0005524">
    <property type="term" value="F:ATP binding"/>
    <property type="evidence" value="ECO:0007669"/>
    <property type="project" value="UniProtKB-KW"/>
</dbReference>
<dbReference type="InterPro" id="IPR000194">
    <property type="entry name" value="ATPase_F1/V1/A1_a/bsu_nucl-bd"/>
</dbReference>
<dbReference type="InterPro" id="IPR027417">
    <property type="entry name" value="P-loop_NTPase"/>
</dbReference>
<dbReference type="InterPro" id="IPR050053">
    <property type="entry name" value="ATPase_alpha/beta_chains"/>
</dbReference>
<evidence type="ECO:0000259" key="11">
    <source>
        <dbReference type="Pfam" id="PF00006"/>
    </source>
</evidence>
<keyword evidence="4" id="KW-0547">Nucleotide-binding</keyword>
<keyword evidence="9" id="KW-0139">CF(1)</keyword>
<evidence type="ECO:0000256" key="5">
    <source>
        <dbReference type="ARBA" id="ARBA00022840"/>
    </source>
</evidence>
<dbReference type="InterPro" id="IPR055190">
    <property type="entry name" value="ATP-synt_VA_C"/>
</dbReference>
<dbReference type="Pfam" id="PF22919">
    <property type="entry name" value="ATP-synt_VA_C"/>
    <property type="match status" value="1"/>
</dbReference>
<keyword evidence="6" id="KW-1278">Translocase</keyword>
<name>X0V397_9ZZZZ</name>
<evidence type="ECO:0000256" key="4">
    <source>
        <dbReference type="ARBA" id="ARBA00022741"/>
    </source>
</evidence>
<dbReference type="PROSITE" id="PS00152">
    <property type="entry name" value="ATPASE_ALPHA_BETA"/>
    <property type="match status" value="1"/>
</dbReference>
<feature type="domain" description="ATP synthase A/B type C-terminal" evidence="12">
    <location>
        <begin position="65"/>
        <end position="153"/>
    </location>
</feature>
<dbReference type="Gene3D" id="3.40.50.300">
    <property type="entry name" value="P-loop containing nucleotide triphosphate hydrolases"/>
    <property type="match status" value="1"/>
</dbReference>
<keyword evidence="7" id="KW-0406">Ion transport</keyword>
<keyword evidence="3" id="KW-0813">Transport</keyword>
<comment type="subcellular location">
    <subcellularLocation>
        <location evidence="1">Membrane</location>
    </subcellularLocation>
</comment>
<dbReference type="EMBL" id="BARS01028313">
    <property type="protein sequence ID" value="GAG06968.1"/>
    <property type="molecule type" value="Genomic_DNA"/>
</dbReference>
<evidence type="ECO:0000256" key="2">
    <source>
        <dbReference type="ARBA" id="ARBA00008936"/>
    </source>
</evidence>
<dbReference type="PANTHER" id="PTHR15184:SF71">
    <property type="entry name" value="ATP SYNTHASE SUBUNIT BETA, MITOCHONDRIAL"/>
    <property type="match status" value="1"/>
</dbReference>
<feature type="non-terminal residue" evidence="13">
    <location>
        <position position="1"/>
    </location>
</feature>
<proteinExistence type="inferred from homology"/>
<dbReference type="SUPFAM" id="SSF47917">
    <property type="entry name" value="C-terminal domain of alpha and beta subunits of F1 ATP synthase"/>
    <property type="match status" value="1"/>
</dbReference>
<evidence type="ECO:0000313" key="13">
    <source>
        <dbReference type="EMBL" id="GAG06968.1"/>
    </source>
</evidence>
<evidence type="ECO:0000256" key="3">
    <source>
        <dbReference type="ARBA" id="ARBA00022448"/>
    </source>
</evidence>
<accession>X0V397</accession>
<keyword evidence="10" id="KW-0066">ATP synthesis</keyword>
<organism evidence="13">
    <name type="scientific">marine sediment metagenome</name>
    <dbReference type="NCBI Taxonomy" id="412755"/>
    <lineage>
        <taxon>unclassified sequences</taxon>
        <taxon>metagenomes</taxon>
        <taxon>ecological metagenomes</taxon>
    </lineage>
</organism>
<keyword evidence="8" id="KW-0472">Membrane</keyword>
<feature type="domain" description="ATPase F1/V1/A1 complex alpha/beta subunit nucleotide-binding" evidence="11">
    <location>
        <begin position="4"/>
        <end position="60"/>
    </location>
</feature>
<gene>
    <name evidence="13" type="ORF">S01H1_44387</name>
</gene>
<dbReference type="Gene3D" id="1.10.1140.10">
    <property type="entry name" value="Bovine Mitochondrial F1-atpase, Atp Synthase Beta Chain, Chain D, domain 3"/>
    <property type="match status" value="1"/>
</dbReference>
<dbReference type="CDD" id="cd18110">
    <property type="entry name" value="ATP-synt_F1_beta_C"/>
    <property type="match status" value="1"/>
</dbReference>
<evidence type="ECO:0000256" key="7">
    <source>
        <dbReference type="ARBA" id="ARBA00023065"/>
    </source>
</evidence>
<comment type="caution">
    <text evidence="13">The sequence shown here is derived from an EMBL/GenBank/DDBJ whole genome shotgun (WGS) entry which is preliminary data.</text>
</comment>
<comment type="similarity">
    <text evidence="2">Belongs to the ATPase alpha/beta chains family.</text>
</comment>
<evidence type="ECO:0000256" key="8">
    <source>
        <dbReference type="ARBA" id="ARBA00023136"/>
    </source>
</evidence>
<dbReference type="FunFam" id="1.10.1140.10:FF:000001">
    <property type="entry name" value="ATP synthase subunit beta"/>
    <property type="match status" value="1"/>
</dbReference>
<evidence type="ECO:0000256" key="9">
    <source>
        <dbReference type="ARBA" id="ARBA00023196"/>
    </source>
</evidence>
<dbReference type="InterPro" id="IPR020003">
    <property type="entry name" value="ATPase_a/bsu_AS"/>
</dbReference>
<evidence type="ECO:0000259" key="12">
    <source>
        <dbReference type="Pfam" id="PF22919"/>
    </source>
</evidence>
<evidence type="ECO:0000256" key="10">
    <source>
        <dbReference type="ARBA" id="ARBA00023310"/>
    </source>
</evidence>
<dbReference type="AlphaFoldDB" id="X0V397"/>
<evidence type="ECO:0000256" key="6">
    <source>
        <dbReference type="ARBA" id="ARBA00022967"/>
    </source>
</evidence>